<evidence type="ECO:0000259" key="12">
    <source>
        <dbReference type="PROSITE" id="PS50926"/>
    </source>
</evidence>
<dbReference type="EC" id="2.1.1.190" evidence="9"/>
<dbReference type="InterPro" id="IPR030391">
    <property type="entry name" value="MeTrfase_TrmA_CS"/>
</dbReference>
<dbReference type="InterPro" id="IPR030390">
    <property type="entry name" value="MeTrfase_TrmA_AS"/>
</dbReference>
<feature type="active site" evidence="11">
    <location>
        <position position="400"/>
    </location>
</feature>
<evidence type="ECO:0000256" key="7">
    <source>
        <dbReference type="ARBA" id="ARBA00023004"/>
    </source>
</evidence>
<comment type="catalytic activity">
    <reaction evidence="9">
        <text>uridine(1939) in 23S rRNA + S-adenosyl-L-methionine = 5-methyluridine(1939) in 23S rRNA + S-adenosyl-L-homocysteine + H(+)</text>
        <dbReference type="Rhea" id="RHEA:42908"/>
        <dbReference type="Rhea" id="RHEA-COMP:10278"/>
        <dbReference type="Rhea" id="RHEA-COMP:10279"/>
        <dbReference type="ChEBI" id="CHEBI:15378"/>
        <dbReference type="ChEBI" id="CHEBI:57856"/>
        <dbReference type="ChEBI" id="CHEBI:59789"/>
        <dbReference type="ChEBI" id="CHEBI:65315"/>
        <dbReference type="ChEBI" id="CHEBI:74447"/>
        <dbReference type="EC" id="2.1.1.190"/>
    </reaction>
</comment>
<keyword evidence="8 9" id="KW-0411">Iron-sulfur</keyword>
<dbReference type="Gene3D" id="2.40.50.140">
    <property type="entry name" value="Nucleic acid-binding proteins"/>
    <property type="match status" value="1"/>
</dbReference>
<feature type="binding site" evidence="9">
    <location>
        <position position="79"/>
    </location>
    <ligand>
        <name>[4Fe-4S] cluster</name>
        <dbReference type="ChEBI" id="CHEBI:49883"/>
    </ligand>
</feature>
<evidence type="ECO:0000256" key="1">
    <source>
        <dbReference type="ARBA" id="ARBA00022485"/>
    </source>
</evidence>
<dbReference type="NCBIfam" id="NF009639">
    <property type="entry name" value="PRK13168.1"/>
    <property type="match status" value="1"/>
</dbReference>
<evidence type="ECO:0000313" key="13">
    <source>
        <dbReference type="EMBL" id="PZN69617.1"/>
    </source>
</evidence>
<gene>
    <name evidence="9" type="primary">rlmD</name>
    <name evidence="13" type="ORF">DM484_29395</name>
</gene>
<dbReference type="Pfam" id="PF01938">
    <property type="entry name" value="TRAM"/>
    <property type="match status" value="1"/>
</dbReference>
<evidence type="ECO:0000256" key="8">
    <source>
        <dbReference type="ARBA" id="ARBA00023014"/>
    </source>
</evidence>
<feature type="binding site" evidence="9 10">
    <location>
        <position position="326"/>
    </location>
    <ligand>
        <name>S-adenosyl-L-methionine</name>
        <dbReference type="ChEBI" id="CHEBI:59789"/>
    </ligand>
</feature>
<dbReference type="Gene3D" id="2.40.50.1070">
    <property type="match status" value="1"/>
</dbReference>
<dbReference type="GO" id="GO:0005506">
    <property type="term" value="F:iron ion binding"/>
    <property type="evidence" value="ECO:0007669"/>
    <property type="project" value="UniProtKB-UniRule"/>
</dbReference>
<dbReference type="PANTHER" id="PTHR11061:SF49">
    <property type="entry name" value="23S RRNA (URACIL(1939)-C(5))-METHYLTRANSFERASE RLMD"/>
    <property type="match status" value="1"/>
</dbReference>
<name>A0A2W4SD30_9GAMM</name>
<comment type="function">
    <text evidence="9">Catalyzes the formation of 5-methyl-uridine at position 1939 (m5U1939) in 23S rRNA.</text>
</comment>
<dbReference type="CDD" id="cd02440">
    <property type="entry name" value="AdoMet_MTases"/>
    <property type="match status" value="1"/>
</dbReference>
<dbReference type="EMBL" id="QJPH01000573">
    <property type="protein sequence ID" value="PZN69617.1"/>
    <property type="molecule type" value="Genomic_DNA"/>
</dbReference>
<evidence type="ECO:0000256" key="9">
    <source>
        <dbReference type="HAMAP-Rule" id="MF_01010"/>
    </source>
</evidence>
<keyword evidence="1 9" id="KW-0004">4Fe-4S</keyword>
<feature type="binding site" evidence="9 10">
    <location>
        <position position="374"/>
    </location>
    <ligand>
        <name>S-adenosyl-L-methionine</name>
        <dbReference type="ChEBI" id="CHEBI:59789"/>
    </ligand>
</feature>
<dbReference type="PANTHER" id="PTHR11061">
    <property type="entry name" value="RNA M5U METHYLTRANSFERASE"/>
    <property type="match status" value="1"/>
</dbReference>
<keyword evidence="4 9" id="KW-0808">Transferase</keyword>
<organism evidence="13 14">
    <name type="scientific">Candidatus Methylumidiphilus alinenensis</name>
    <dbReference type="NCBI Taxonomy" id="2202197"/>
    <lineage>
        <taxon>Bacteria</taxon>
        <taxon>Pseudomonadati</taxon>
        <taxon>Pseudomonadota</taxon>
        <taxon>Gammaproteobacteria</taxon>
        <taxon>Methylococcales</taxon>
        <taxon>Candidatus Methylumidiphilus</taxon>
    </lineage>
</organism>
<dbReference type="SUPFAM" id="SSF53335">
    <property type="entry name" value="S-adenosyl-L-methionine-dependent methyltransferases"/>
    <property type="match status" value="1"/>
</dbReference>
<dbReference type="InterPro" id="IPR002792">
    <property type="entry name" value="TRAM_dom"/>
</dbReference>
<dbReference type="GO" id="GO:0003723">
    <property type="term" value="F:RNA binding"/>
    <property type="evidence" value="ECO:0007669"/>
    <property type="project" value="InterPro"/>
</dbReference>
<feature type="binding site" evidence="9">
    <location>
        <position position="310"/>
    </location>
    <ligand>
        <name>S-adenosyl-L-methionine</name>
        <dbReference type="ChEBI" id="CHEBI:59789"/>
    </ligand>
</feature>
<dbReference type="PROSITE" id="PS01231">
    <property type="entry name" value="TRMA_2"/>
    <property type="match status" value="1"/>
</dbReference>
<dbReference type="GO" id="GO:0070041">
    <property type="term" value="F:rRNA (uridine-C5-)-methyltransferase activity"/>
    <property type="evidence" value="ECO:0007669"/>
    <property type="project" value="UniProtKB-UniRule"/>
</dbReference>
<dbReference type="HAMAP" id="MF_01010">
    <property type="entry name" value="23SrRNA_methyltr_RlmD"/>
    <property type="match status" value="1"/>
</dbReference>
<feature type="domain" description="TRAM" evidence="12">
    <location>
        <begin position="7"/>
        <end position="66"/>
    </location>
</feature>
<protein>
    <recommendedName>
        <fullName evidence="9">23S rRNA (uracil(1939)-C(5))-methyltransferase RlmD</fullName>
        <ecNumber evidence="9">2.1.1.190</ecNumber>
    </recommendedName>
    <alternativeName>
        <fullName evidence="9">23S rRNA(m5U1939)-methyltransferase</fullName>
    </alternativeName>
</protein>
<keyword evidence="2 9" id="KW-0698">rRNA processing</keyword>
<feature type="active site" description="Nucleophile" evidence="9 10">
    <location>
        <position position="400"/>
    </location>
</feature>
<dbReference type="PROSITE" id="PS01230">
    <property type="entry name" value="TRMA_1"/>
    <property type="match status" value="1"/>
</dbReference>
<dbReference type="NCBIfam" id="TIGR00479">
    <property type="entry name" value="rumA"/>
    <property type="match status" value="1"/>
</dbReference>
<dbReference type="SUPFAM" id="SSF50249">
    <property type="entry name" value="Nucleic acid-binding proteins"/>
    <property type="match status" value="1"/>
</dbReference>
<dbReference type="PROSITE" id="PS50926">
    <property type="entry name" value="TRAM"/>
    <property type="match status" value="1"/>
</dbReference>
<dbReference type="AlphaFoldDB" id="A0A2W4SD30"/>
<dbReference type="InterPro" id="IPR001566">
    <property type="entry name" value="23S_rRNA_MeTrfase_RlmD"/>
</dbReference>
<evidence type="ECO:0000256" key="11">
    <source>
        <dbReference type="PROSITE-ProRule" id="PRU10015"/>
    </source>
</evidence>
<dbReference type="InterPro" id="IPR012340">
    <property type="entry name" value="NA-bd_OB-fold"/>
</dbReference>
<evidence type="ECO:0000313" key="14">
    <source>
        <dbReference type="Proteomes" id="UP000249396"/>
    </source>
</evidence>
<keyword evidence="3 9" id="KW-0489">Methyltransferase</keyword>
<keyword evidence="7 9" id="KW-0408">Iron</keyword>
<feature type="binding site" evidence="9">
    <location>
        <position position="167"/>
    </location>
    <ligand>
        <name>[4Fe-4S] cluster</name>
        <dbReference type="ChEBI" id="CHEBI:49883"/>
    </ligand>
</feature>
<evidence type="ECO:0000256" key="5">
    <source>
        <dbReference type="ARBA" id="ARBA00022691"/>
    </source>
</evidence>
<comment type="caution">
    <text evidence="13">The sequence shown here is derived from an EMBL/GenBank/DDBJ whole genome shotgun (WGS) entry which is preliminary data.</text>
</comment>
<dbReference type="GO" id="GO:0070475">
    <property type="term" value="P:rRNA base methylation"/>
    <property type="evidence" value="ECO:0007669"/>
    <property type="project" value="TreeGrafter"/>
</dbReference>
<dbReference type="InterPro" id="IPR010280">
    <property type="entry name" value="U5_MeTrfase_fam"/>
</dbReference>
<accession>A0A2W4SD30</accession>
<proteinExistence type="inferred from homology"/>
<dbReference type="Proteomes" id="UP000249396">
    <property type="component" value="Unassembled WGS sequence"/>
</dbReference>
<evidence type="ECO:0000256" key="10">
    <source>
        <dbReference type="PROSITE-ProRule" id="PRU01024"/>
    </source>
</evidence>
<evidence type="ECO:0000256" key="6">
    <source>
        <dbReference type="ARBA" id="ARBA00022723"/>
    </source>
</evidence>
<comment type="similarity">
    <text evidence="9">Belongs to the class I-like SAM-binding methyltransferase superfamily. RNA M5U methyltransferase family. RlmD subfamily.</text>
</comment>
<dbReference type="Gene3D" id="3.40.50.150">
    <property type="entry name" value="Vaccinia Virus protein VP39"/>
    <property type="match status" value="1"/>
</dbReference>
<dbReference type="InterPro" id="IPR029063">
    <property type="entry name" value="SAM-dependent_MTases_sf"/>
</dbReference>
<evidence type="ECO:0000256" key="3">
    <source>
        <dbReference type="ARBA" id="ARBA00022603"/>
    </source>
</evidence>
<evidence type="ECO:0000256" key="2">
    <source>
        <dbReference type="ARBA" id="ARBA00022552"/>
    </source>
</evidence>
<dbReference type="Pfam" id="PF05958">
    <property type="entry name" value="tRNA_U5-meth_tr"/>
    <property type="match status" value="2"/>
</dbReference>
<keyword evidence="6 9" id="KW-0479">Metal-binding</keyword>
<feature type="binding site" evidence="9">
    <location>
        <position position="353"/>
    </location>
    <ligand>
        <name>S-adenosyl-L-methionine</name>
        <dbReference type="ChEBI" id="CHEBI:59789"/>
    </ligand>
</feature>
<dbReference type="PROSITE" id="PS51687">
    <property type="entry name" value="SAM_MT_RNA_M5U"/>
    <property type="match status" value="1"/>
</dbReference>
<dbReference type="GO" id="GO:0051539">
    <property type="term" value="F:4 iron, 4 sulfur cluster binding"/>
    <property type="evidence" value="ECO:0007669"/>
    <property type="project" value="UniProtKB-KW"/>
</dbReference>
<keyword evidence="5 9" id="KW-0949">S-adenosyl-L-methionine</keyword>
<feature type="binding site" evidence="9">
    <location>
        <position position="88"/>
    </location>
    <ligand>
        <name>[4Fe-4S] cluster</name>
        <dbReference type="ChEBI" id="CHEBI:49883"/>
    </ligand>
</feature>
<evidence type="ECO:0000256" key="4">
    <source>
        <dbReference type="ARBA" id="ARBA00022679"/>
    </source>
</evidence>
<feature type="binding site" evidence="9 10">
    <location>
        <position position="276"/>
    </location>
    <ligand>
        <name>S-adenosyl-L-methionine</name>
        <dbReference type="ChEBI" id="CHEBI:59789"/>
    </ligand>
</feature>
<sequence>MSKRPNRKSLPKTPVVAQIESFAHDLRGVAHVDGKAVFVDGALPGEEVEFIYTDIHRDYAEARIDRVITPAPERIEANCPHFGVCGGCSLQHLDEARQIVAKQNLLMEQFRRIGKVEPGEIWPPLTGPHWGYRHKARLGVKWVAKKGKVLVGFREKASAFLAEIEFCPVLHPRVGEHLRDLAELIAALSIKERVPQIEVAVGDERTALVFRVLQTPNQADLEMMCKFGQNFGFDIYLQPQGPDSIFAVWPENPPLLGYSLPESGVEFRFQPTDFTQVNAAINRKMVHRVLEALDPQPNDEILDLFCGIGNFTLPLARKAAHVIGIEGGAAAVARARQNALDNGLDNVAFHVADLTHPQDSSPWATRRYNKVLLDPSRAGALEILGLAGQWSASRIVYVSCNPSTLARDAGFLVNELGYRLVKAGVMDMFPHTAHVESIALFEK</sequence>
<feature type="binding site" evidence="9 10">
    <location>
        <position position="305"/>
    </location>
    <ligand>
        <name>S-adenosyl-L-methionine</name>
        <dbReference type="ChEBI" id="CHEBI:59789"/>
    </ligand>
</feature>
<reference evidence="13 14" key="1">
    <citation type="journal article" date="2018" name="Aquat. Microb. Ecol.">
        <title>Gammaproteobacterial methanotrophs dominate.</title>
        <authorList>
            <person name="Rissanen A.J."/>
            <person name="Saarenheimo J."/>
            <person name="Tiirola M."/>
            <person name="Peura S."/>
            <person name="Aalto S.L."/>
            <person name="Karvinen A."/>
            <person name="Nykanen H."/>
        </authorList>
    </citation>
    <scope>NUCLEOTIDE SEQUENCE [LARGE SCALE GENOMIC DNA]</scope>
    <source>
        <strain evidence="13">AMbin10</strain>
    </source>
</reference>
<feature type="binding site" evidence="9">
    <location>
        <position position="85"/>
    </location>
    <ligand>
        <name>[4Fe-4S] cluster</name>
        <dbReference type="ChEBI" id="CHEBI:49883"/>
    </ligand>
</feature>